<reference evidence="1 2" key="1">
    <citation type="submission" date="2017-06" db="EMBL/GenBank/DDBJ databases">
        <title>Genome sequencing of cyanobaciteial culture collection at National Institute for Environmental Studies (NIES).</title>
        <authorList>
            <person name="Hirose Y."/>
            <person name="Shimura Y."/>
            <person name="Fujisawa T."/>
            <person name="Nakamura Y."/>
            <person name="Kawachi M."/>
        </authorList>
    </citation>
    <scope>NUCLEOTIDE SEQUENCE [LARGE SCALE GENOMIC DNA]</scope>
    <source>
        <strain evidence="1 2">NIES-4072</strain>
    </source>
</reference>
<gene>
    <name evidence="1" type="ORF">NIES4072_19160</name>
</gene>
<dbReference type="OrthoDB" id="486635at2"/>
<sequence length="144" mass="15068">MSRIFLTGLSYVNMSGAGGSVNVSISSPTGLTINRSEEVFVPRATSNRISVLATNSYTRDNTNDLLLGGQNNGTFVSNLGTDTLTRGTNPRLSLGTTTNSASGRSNVIADLNPSFGDVSGIQTNNNLLSNFGFTGFNSIGDSFM</sequence>
<dbReference type="EMBL" id="BDUD01000001">
    <property type="protein sequence ID" value="GBG18252.1"/>
    <property type="molecule type" value="Genomic_DNA"/>
</dbReference>
<evidence type="ECO:0000313" key="2">
    <source>
        <dbReference type="Proteomes" id="UP000245124"/>
    </source>
</evidence>
<dbReference type="Proteomes" id="UP000245124">
    <property type="component" value="Unassembled WGS sequence"/>
</dbReference>
<evidence type="ECO:0000313" key="1">
    <source>
        <dbReference type="EMBL" id="GBG18252.1"/>
    </source>
</evidence>
<protein>
    <submittedName>
        <fullName evidence="1">Uncharacterized protein</fullName>
    </submittedName>
</protein>
<dbReference type="AlphaFoldDB" id="A0A2R5FHU8"/>
<name>A0A2R5FHU8_NOSCO</name>
<keyword evidence="2" id="KW-1185">Reference proteome</keyword>
<proteinExistence type="predicted"/>
<dbReference type="RefSeq" id="WP_146195794.1">
    <property type="nucleotide sequence ID" value="NZ_BDUD01000001.1"/>
</dbReference>
<organism evidence="1 2">
    <name type="scientific">Nostoc commune NIES-4072</name>
    <dbReference type="NCBI Taxonomy" id="2005467"/>
    <lineage>
        <taxon>Bacteria</taxon>
        <taxon>Bacillati</taxon>
        <taxon>Cyanobacteriota</taxon>
        <taxon>Cyanophyceae</taxon>
        <taxon>Nostocales</taxon>
        <taxon>Nostocaceae</taxon>
        <taxon>Nostoc</taxon>
    </lineage>
</organism>
<accession>A0A2R5FHU8</accession>
<comment type="caution">
    <text evidence="1">The sequence shown here is derived from an EMBL/GenBank/DDBJ whole genome shotgun (WGS) entry which is preliminary data.</text>
</comment>